<dbReference type="InterPro" id="IPR021109">
    <property type="entry name" value="Peptidase_aspartic_dom_sf"/>
</dbReference>
<keyword evidence="3" id="KW-0378">Hydrolase</keyword>
<feature type="domain" description="Xylanase inhibitor N-terminal" evidence="5">
    <location>
        <begin position="33"/>
        <end position="88"/>
    </location>
</feature>
<evidence type="ECO:0000256" key="3">
    <source>
        <dbReference type="ARBA" id="ARBA00022801"/>
    </source>
</evidence>
<dbReference type="AlphaFoldDB" id="A0A6L2MKA0"/>
<comment type="similarity">
    <text evidence="1">Belongs to the peptidase A1 family.</text>
</comment>
<evidence type="ECO:0000256" key="1">
    <source>
        <dbReference type="ARBA" id="ARBA00007447"/>
    </source>
</evidence>
<reference evidence="6" key="1">
    <citation type="journal article" date="2019" name="Sci. Rep.">
        <title>Draft genome of Tanacetum cinerariifolium, the natural source of mosquito coil.</title>
        <authorList>
            <person name="Yamashiro T."/>
            <person name="Shiraishi A."/>
            <person name="Satake H."/>
            <person name="Nakayama K."/>
        </authorList>
    </citation>
    <scope>NUCLEOTIDE SEQUENCE</scope>
</reference>
<evidence type="ECO:0000313" key="6">
    <source>
        <dbReference type="EMBL" id="GEU74150.1"/>
    </source>
</evidence>
<feature type="domain" description="Xylanase inhibitor C-terminal" evidence="4">
    <location>
        <begin position="402"/>
        <end position="542"/>
    </location>
</feature>
<name>A0A6L2MKA0_TANCI</name>
<proteinExistence type="inferred from homology"/>
<dbReference type="InterPro" id="IPR001969">
    <property type="entry name" value="Aspartic_peptidase_AS"/>
</dbReference>
<accession>A0A6L2MKA0</accession>
<dbReference type="PANTHER" id="PTHR47967:SF26">
    <property type="entry name" value="PEPTIDASE A1 DOMAIN-CONTAINING PROTEIN"/>
    <property type="match status" value="1"/>
</dbReference>
<dbReference type="EMBL" id="BKCJ010006830">
    <property type="protein sequence ID" value="GEU74150.1"/>
    <property type="molecule type" value="Genomic_DNA"/>
</dbReference>
<dbReference type="SUPFAM" id="SSF50630">
    <property type="entry name" value="Acid proteases"/>
    <property type="match status" value="2"/>
</dbReference>
<dbReference type="Pfam" id="PF14543">
    <property type="entry name" value="TAXi_N"/>
    <property type="match status" value="1"/>
</dbReference>
<dbReference type="Pfam" id="PF14541">
    <property type="entry name" value="TAXi_C"/>
    <property type="match status" value="2"/>
</dbReference>
<dbReference type="InterPro" id="IPR051708">
    <property type="entry name" value="Plant_Aspart_Prot_A1"/>
</dbReference>
<sequence>MEMDWKRFEGISVAFLFPGVSKRVRQAARRFGASQKLYQDVLQLPMSAPPSLTVENITFGCAHEALAEPVGVAGFGRGALSLPAQLSAYSPNLGSQRVDPPVKVNNVKQVSQPQPLAYIPMLENTKHPYYYYMGLEAVTNGKNRITAPLNMSTIDRKGNGGMVVDSEAVTVGKNRITAPLNMSTIDGKGNGGMVVDSGTTYSMLPEDFYNSVMGEFGRLVKSGYKRAQEVEDKTGLSPNCLGFQEVRNSWVSTFQPLGIKKPIKFRFTVWKLLENPETARKRIGNVSNIMETDWKRFGGISVAFPFPRHFHTVRQAARRFGASQKLYHDVLQIPMSAPPSLTVKTSLSAVLMKLLLSRQPSPLILGRRVDPPVKVSKVKQVSQPQPFAYTPMLENTKHPYYYYVGLEAVTVGKYRITAPLNMSTIDGKGNGGMVVDSSTTYSMLPEELYNSVVGEFGRLVKSSYKRAQEVEDKTGLSPCYYTDQPVGDTGIKKVKKVSVPQLVSHFGGNSSVVMPKKNYFYEFTDGKKVKRNVGCMTLMNAGYFPGSGGPAGLLGNTSNKGWKWFMIC</sequence>
<evidence type="ECO:0000259" key="5">
    <source>
        <dbReference type="Pfam" id="PF14543"/>
    </source>
</evidence>
<dbReference type="InterPro" id="IPR032799">
    <property type="entry name" value="TAXi_C"/>
</dbReference>
<evidence type="ECO:0000256" key="2">
    <source>
        <dbReference type="ARBA" id="ARBA00022670"/>
    </source>
</evidence>
<organism evidence="6">
    <name type="scientific">Tanacetum cinerariifolium</name>
    <name type="common">Dalmatian daisy</name>
    <name type="synonym">Chrysanthemum cinerariifolium</name>
    <dbReference type="NCBI Taxonomy" id="118510"/>
    <lineage>
        <taxon>Eukaryota</taxon>
        <taxon>Viridiplantae</taxon>
        <taxon>Streptophyta</taxon>
        <taxon>Embryophyta</taxon>
        <taxon>Tracheophyta</taxon>
        <taxon>Spermatophyta</taxon>
        <taxon>Magnoliopsida</taxon>
        <taxon>eudicotyledons</taxon>
        <taxon>Gunneridae</taxon>
        <taxon>Pentapetalae</taxon>
        <taxon>asterids</taxon>
        <taxon>campanulids</taxon>
        <taxon>Asterales</taxon>
        <taxon>Asteraceae</taxon>
        <taxon>Asteroideae</taxon>
        <taxon>Anthemideae</taxon>
        <taxon>Anthemidinae</taxon>
        <taxon>Tanacetum</taxon>
    </lineage>
</organism>
<dbReference type="GO" id="GO:0004190">
    <property type="term" value="F:aspartic-type endopeptidase activity"/>
    <property type="evidence" value="ECO:0007669"/>
    <property type="project" value="InterPro"/>
</dbReference>
<protein>
    <submittedName>
        <fullName evidence="6">Probable aspartyl protease At4g16563</fullName>
    </submittedName>
</protein>
<dbReference type="PANTHER" id="PTHR47967">
    <property type="entry name" value="OS07G0603500 PROTEIN-RELATED"/>
    <property type="match status" value="1"/>
</dbReference>
<feature type="domain" description="Xylanase inhibitor C-terminal" evidence="4">
    <location>
        <begin position="168"/>
        <end position="231"/>
    </location>
</feature>
<dbReference type="Gene3D" id="2.40.70.10">
    <property type="entry name" value="Acid Proteases"/>
    <property type="match status" value="4"/>
</dbReference>
<dbReference type="InterPro" id="IPR032861">
    <property type="entry name" value="TAXi_N"/>
</dbReference>
<comment type="caution">
    <text evidence="6">The sequence shown here is derived from an EMBL/GenBank/DDBJ whole genome shotgun (WGS) entry which is preliminary data.</text>
</comment>
<dbReference type="GO" id="GO:0006508">
    <property type="term" value="P:proteolysis"/>
    <property type="evidence" value="ECO:0007669"/>
    <property type="project" value="UniProtKB-KW"/>
</dbReference>
<dbReference type="GO" id="GO:0005576">
    <property type="term" value="C:extracellular region"/>
    <property type="evidence" value="ECO:0007669"/>
    <property type="project" value="TreeGrafter"/>
</dbReference>
<evidence type="ECO:0000259" key="4">
    <source>
        <dbReference type="Pfam" id="PF14541"/>
    </source>
</evidence>
<keyword evidence="2 6" id="KW-0645">Protease</keyword>
<dbReference type="PROSITE" id="PS00141">
    <property type="entry name" value="ASP_PROTEASE"/>
    <property type="match status" value="1"/>
</dbReference>
<gene>
    <name evidence="6" type="ORF">Tci_046128</name>
</gene>